<dbReference type="OrthoDB" id="63519at2"/>
<evidence type="ECO:0000256" key="2">
    <source>
        <dbReference type="SAM" id="MobiDB-lite"/>
    </source>
</evidence>
<name>A0A558AIE2_9PSEU</name>
<reference evidence="4 5" key="1">
    <citation type="submission" date="2019-07" db="EMBL/GenBank/DDBJ databases">
        <title>New species of Amycolatopsis and Streptomyces.</title>
        <authorList>
            <person name="Duangmal K."/>
            <person name="Teo W.F.A."/>
            <person name="Lipun K."/>
        </authorList>
    </citation>
    <scope>NUCLEOTIDE SEQUENCE [LARGE SCALE GENOMIC DNA]</scope>
    <source>
        <strain evidence="4 5">JCM 30562</strain>
    </source>
</reference>
<comment type="caution">
    <text evidence="4">The sequence shown here is derived from an EMBL/GenBank/DDBJ whole genome shotgun (WGS) entry which is preliminary data.</text>
</comment>
<dbReference type="Gene3D" id="3.40.50.1820">
    <property type="entry name" value="alpha/beta hydrolase"/>
    <property type="match status" value="1"/>
</dbReference>
<organism evidence="4 5">
    <name type="scientific">Amycolatopsis acidiphila</name>
    <dbReference type="NCBI Taxonomy" id="715473"/>
    <lineage>
        <taxon>Bacteria</taxon>
        <taxon>Bacillati</taxon>
        <taxon>Actinomycetota</taxon>
        <taxon>Actinomycetes</taxon>
        <taxon>Pseudonocardiales</taxon>
        <taxon>Pseudonocardiaceae</taxon>
        <taxon>Amycolatopsis</taxon>
    </lineage>
</organism>
<dbReference type="Pfam" id="PF00561">
    <property type="entry name" value="Abhydrolase_1"/>
    <property type="match status" value="1"/>
</dbReference>
<accession>A0A558AIE2</accession>
<keyword evidence="1 4" id="KW-0378">Hydrolase</keyword>
<proteinExistence type="predicted"/>
<protein>
    <submittedName>
        <fullName evidence="4">Alpha/beta hydrolase</fullName>
    </submittedName>
</protein>
<dbReference type="EMBL" id="VJZA01000008">
    <property type="protein sequence ID" value="TVT24038.1"/>
    <property type="molecule type" value="Genomic_DNA"/>
</dbReference>
<evidence type="ECO:0000259" key="3">
    <source>
        <dbReference type="Pfam" id="PF00561"/>
    </source>
</evidence>
<dbReference type="GO" id="GO:0016787">
    <property type="term" value="F:hydrolase activity"/>
    <property type="evidence" value="ECO:0007669"/>
    <property type="project" value="UniProtKB-KW"/>
</dbReference>
<dbReference type="PANTHER" id="PTHR43798">
    <property type="entry name" value="MONOACYLGLYCEROL LIPASE"/>
    <property type="match status" value="1"/>
</dbReference>
<feature type="compositionally biased region" description="Low complexity" evidence="2">
    <location>
        <begin position="15"/>
        <end position="26"/>
    </location>
</feature>
<dbReference type="PANTHER" id="PTHR43798:SF31">
    <property type="entry name" value="AB HYDROLASE SUPERFAMILY PROTEIN YCLE"/>
    <property type="match status" value="1"/>
</dbReference>
<feature type="region of interest" description="Disordered" evidence="2">
    <location>
        <begin position="1"/>
        <end position="45"/>
    </location>
</feature>
<sequence length="289" mass="30500">MSTTTSWCGPRTAGSSSPVSSTSTPASSPPPSRSEEPAVTELAAERWGDSGPPIVLVHGSLSSAAAAFSEQRVLAEKYRLIAPYRRGYSPSPSTDRIDPDRDAEEIVELLGDGAHLVGTSMGGVVSMRAAALAPEKVWSLTVIEPPAMPNAAGRPEADKLIEGMRKHWAEHGSDDLESFAAGFLKTLNVSMDLPSPLPPPFAEAVGNLKTERPWETGVPLEKLAAAGFPKLVVTGGGTPGFEDVADVLAERLPAKRVRFDGSPHAVQKIGEKFNTELLDFLSSAGEHAK</sequence>
<dbReference type="AlphaFoldDB" id="A0A558AIE2"/>
<gene>
    <name evidence="4" type="ORF">FNH06_07455</name>
</gene>
<dbReference type="SUPFAM" id="SSF53474">
    <property type="entry name" value="alpha/beta-Hydrolases"/>
    <property type="match status" value="1"/>
</dbReference>
<dbReference type="InterPro" id="IPR029058">
    <property type="entry name" value="AB_hydrolase_fold"/>
</dbReference>
<dbReference type="Proteomes" id="UP000318578">
    <property type="component" value="Unassembled WGS sequence"/>
</dbReference>
<evidence type="ECO:0000313" key="4">
    <source>
        <dbReference type="EMBL" id="TVT24038.1"/>
    </source>
</evidence>
<evidence type="ECO:0000313" key="5">
    <source>
        <dbReference type="Proteomes" id="UP000318578"/>
    </source>
</evidence>
<dbReference type="InterPro" id="IPR000073">
    <property type="entry name" value="AB_hydrolase_1"/>
</dbReference>
<feature type="domain" description="AB hydrolase-1" evidence="3">
    <location>
        <begin position="52"/>
        <end position="218"/>
    </location>
</feature>
<dbReference type="InterPro" id="IPR050266">
    <property type="entry name" value="AB_hydrolase_sf"/>
</dbReference>
<evidence type="ECO:0000256" key="1">
    <source>
        <dbReference type="ARBA" id="ARBA00022801"/>
    </source>
</evidence>
<keyword evidence="5" id="KW-1185">Reference proteome</keyword>
<dbReference type="GO" id="GO:0016020">
    <property type="term" value="C:membrane"/>
    <property type="evidence" value="ECO:0007669"/>
    <property type="project" value="TreeGrafter"/>
</dbReference>